<proteinExistence type="inferred from homology"/>
<keyword evidence="6" id="KW-0143">Chaperone</keyword>
<accession>A0A317ZH53</accession>
<comment type="caution">
    <text evidence="12">The sequence shown here is derived from an EMBL/GenBank/DDBJ whole genome shotgun (WGS) entry which is preliminary data.</text>
</comment>
<dbReference type="GO" id="GO:0005886">
    <property type="term" value="C:plasma membrane"/>
    <property type="evidence" value="ECO:0007669"/>
    <property type="project" value="UniProtKB-SubCell"/>
</dbReference>
<name>A0A317ZH53_9BACT</name>
<dbReference type="InterPro" id="IPR019734">
    <property type="entry name" value="TPR_rpt"/>
</dbReference>
<organism evidence="12 13">
    <name type="scientific">Coraliomargarita sinensis</name>
    <dbReference type="NCBI Taxonomy" id="2174842"/>
    <lineage>
        <taxon>Bacteria</taxon>
        <taxon>Pseudomonadati</taxon>
        <taxon>Verrucomicrobiota</taxon>
        <taxon>Opitutia</taxon>
        <taxon>Puniceicoccales</taxon>
        <taxon>Coraliomargaritaceae</taxon>
        <taxon>Coraliomargarita</taxon>
    </lineage>
</organism>
<keyword evidence="2" id="KW-1003">Cell membrane</keyword>
<protein>
    <recommendedName>
        <fullName evidence="8">Ancillary SecYEG translocon subunit</fullName>
    </recommendedName>
</protein>
<dbReference type="InterPro" id="IPR011990">
    <property type="entry name" value="TPR-like_helical_dom_sf"/>
</dbReference>
<feature type="domain" description="Ancillary SecYEG translocon subunit/Cell division coordinator CpoB TPR" evidence="11">
    <location>
        <begin position="441"/>
        <end position="563"/>
    </location>
</feature>
<evidence type="ECO:0000256" key="2">
    <source>
        <dbReference type="ARBA" id="ARBA00022475"/>
    </source>
</evidence>
<dbReference type="PANTHER" id="PTHR38035:SF1">
    <property type="entry name" value="ANCILLARY SECYEG TRANSLOCON SUBUNIT"/>
    <property type="match status" value="1"/>
</dbReference>
<evidence type="ECO:0000256" key="4">
    <source>
        <dbReference type="ARBA" id="ARBA00022989"/>
    </source>
</evidence>
<dbReference type="AlphaFoldDB" id="A0A317ZH53"/>
<dbReference type="SMART" id="SM00028">
    <property type="entry name" value="TPR"/>
    <property type="match status" value="11"/>
</dbReference>
<dbReference type="GO" id="GO:0044877">
    <property type="term" value="F:protein-containing complex binding"/>
    <property type="evidence" value="ECO:0007669"/>
    <property type="project" value="InterPro"/>
</dbReference>
<evidence type="ECO:0000256" key="8">
    <source>
        <dbReference type="ARBA" id="ARBA00024235"/>
    </source>
</evidence>
<dbReference type="EMBL" id="QHJQ01000010">
    <property type="protein sequence ID" value="PXA03298.1"/>
    <property type="molecule type" value="Genomic_DNA"/>
</dbReference>
<evidence type="ECO:0000259" key="11">
    <source>
        <dbReference type="Pfam" id="PF09976"/>
    </source>
</evidence>
<keyword evidence="3" id="KW-0812">Transmembrane</keyword>
<dbReference type="InParanoid" id="A0A317ZH53"/>
<dbReference type="Pfam" id="PF13432">
    <property type="entry name" value="TPR_16"/>
    <property type="match status" value="1"/>
</dbReference>
<dbReference type="Gene3D" id="1.25.40.10">
    <property type="entry name" value="Tetratricopeptide repeat domain"/>
    <property type="match status" value="5"/>
</dbReference>
<dbReference type="RefSeq" id="WP_110131854.1">
    <property type="nucleotide sequence ID" value="NZ_QHJQ01000010.1"/>
</dbReference>
<dbReference type="Proteomes" id="UP000247099">
    <property type="component" value="Unassembled WGS sequence"/>
</dbReference>
<feature type="region of interest" description="Disordered" evidence="9">
    <location>
        <begin position="920"/>
        <end position="949"/>
    </location>
</feature>
<dbReference type="SUPFAM" id="SSF48452">
    <property type="entry name" value="TPR-like"/>
    <property type="match status" value="3"/>
</dbReference>
<sequence>MRVFPNRLNTVAANASLHVCCLICLATAISHGATLQQQVDQAVSAFTTGQYHKCYWTFESIELDFGQEPEFLDRNFQKTILPVRAYAAMMAERPTDALVHFQTLLSGHEVSPGVRAFALYNKAIALSQTNAPAQAARAFREFRLTYDGSNEAHLARLQEADLLAEVGEIETANQLLDDFYHSEAPESLRMQGRLRALQLASDRGDSKRVNRILFQSDWSVESMPDIAVLSFAAVEAADLLLQDHLHDEAMRAYRLALPKDVLIEKQRERLSATKQSFRQKADFASSIWKSYSSQLITRLESQLAKLESMPDYTPGLYLRRGQAYLLGERYREAAILFKIIAQSERYDKDLRAEAHYRWILALSEAEDWDAARQTAEMFIEAHPTHALASSALFLVARSYQGEGRYPEAVGVLDDLIRNYPDDQQVPRWYFTRGYNYSVLENQNEARANFETGAEQFPRSKLRTQLKMWAGLTYFFERDYEVALKSLDELAKDNRNHALYPEIRYRIANVQYAMRNHSDALRTAEALIEDFPGHYRYAEALALKGDIYMGMGELATAAHAFRQVPTDSPQLYDYAVFQAAKIYRALERYDLLREHLLAYVEREDANERPRVSEALYWIGWSFQQEGRAEQSFTLFEEALKRFGNDPKARAVESILSAYSELYRRQNAADDFNIWLQETMEESLAERQLTWFARLTQFKSLRQQRLNKESRADATLLSIHRIVPIDQQDAVTLASVGVVLAEGGYSAADAYFERILNEFPKRTERAAAFYGKALLASQADRLDESRRWLVRFLEETPTHPLAADSRILAADVLRRQGLYDAATEGLNEILQLKAMRGRPHARALAGLARIETDRGDPKRAIPYWQRIYTLYRAYPELLAEAYWESALLFERIDDPIAAHNTVLEMLRDERLKDFEQYELAEARQPQWERKARERSALAEQNEPHTEKEARQ</sequence>
<evidence type="ECO:0000256" key="5">
    <source>
        <dbReference type="ARBA" id="ARBA00023136"/>
    </source>
</evidence>
<comment type="similarity">
    <text evidence="7">Belongs to the YfgM family.</text>
</comment>
<dbReference type="PANTHER" id="PTHR38035">
    <property type="entry name" value="UPF0070 PROTEIN YFGM"/>
    <property type="match status" value="1"/>
</dbReference>
<dbReference type="Pfam" id="PF09976">
    <property type="entry name" value="TPR_21"/>
    <property type="match status" value="1"/>
</dbReference>
<comment type="subcellular location">
    <subcellularLocation>
        <location evidence="1">Cell membrane</location>
        <topology evidence="1">Single-pass type II membrane protein</topology>
    </subcellularLocation>
</comment>
<evidence type="ECO:0000256" key="6">
    <source>
        <dbReference type="ARBA" id="ARBA00023186"/>
    </source>
</evidence>
<evidence type="ECO:0000256" key="10">
    <source>
        <dbReference type="SAM" id="SignalP"/>
    </source>
</evidence>
<reference evidence="12 13" key="1">
    <citation type="submission" date="2018-05" db="EMBL/GenBank/DDBJ databases">
        <title>Coraliomargarita sinensis sp. nov., isolated from a marine solar saltern.</title>
        <authorList>
            <person name="Zhou L.Y."/>
        </authorList>
    </citation>
    <scope>NUCLEOTIDE SEQUENCE [LARGE SCALE GENOMIC DNA]</scope>
    <source>
        <strain evidence="12 13">WN38</strain>
    </source>
</reference>
<evidence type="ECO:0000256" key="1">
    <source>
        <dbReference type="ARBA" id="ARBA00004401"/>
    </source>
</evidence>
<dbReference type="Pfam" id="PF13174">
    <property type="entry name" value="TPR_6"/>
    <property type="match status" value="1"/>
</dbReference>
<keyword evidence="10" id="KW-0732">Signal</keyword>
<evidence type="ECO:0000256" key="7">
    <source>
        <dbReference type="ARBA" id="ARBA00024197"/>
    </source>
</evidence>
<evidence type="ECO:0000313" key="13">
    <source>
        <dbReference type="Proteomes" id="UP000247099"/>
    </source>
</evidence>
<dbReference type="InterPro" id="IPR026039">
    <property type="entry name" value="YfgM"/>
</dbReference>
<evidence type="ECO:0000256" key="3">
    <source>
        <dbReference type="ARBA" id="ARBA00022692"/>
    </source>
</evidence>
<evidence type="ECO:0000313" key="12">
    <source>
        <dbReference type="EMBL" id="PXA03298.1"/>
    </source>
</evidence>
<feature type="compositionally biased region" description="Basic and acidic residues" evidence="9">
    <location>
        <begin position="924"/>
        <end position="949"/>
    </location>
</feature>
<feature type="signal peptide" evidence="10">
    <location>
        <begin position="1"/>
        <end position="32"/>
    </location>
</feature>
<evidence type="ECO:0000256" key="9">
    <source>
        <dbReference type="SAM" id="MobiDB-lite"/>
    </source>
</evidence>
<dbReference type="OrthoDB" id="174181at2"/>
<feature type="chain" id="PRO_5016352946" description="Ancillary SecYEG translocon subunit" evidence="10">
    <location>
        <begin position="33"/>
        <end position="949"/>
    </location>
</feature>
<keyword evidence="4" id="KW-1133">Transmembrane helix</keyword>
<keyword evidence="13" id="KW-1185">Reference proteome</keyword>
<dbReference type="InterPro" id="IPR018704">
    <property type="entry name" value="SecYEG/CpoB_TPR"/>
</dbReference>
<keyword evidence="5" id="KW-0472">Membrane</keyword>
<gene>
    <name evidence="12" type="ORF">DDZ13_12805</name>
</gene>